<gene>
    <name evidence="4" type="ORF">B9G98_02108</name>
</gene>
<dbReference type="GO" id="GO:0003735">
    <property type="term" value="F:structural constituent of ribosome"/>
    <property type="evidence" value="ECO:0007669"/>
    <property type="project" value="InterPro"/>
</dbReference>
<organism evidence="4 5">
    <name type="scientific">Wickerhamiella sorbophila</name>
    <dbReference type="NCBI Taxonomy" id="45607"/>
    <lineage>
        <taxon>Eukaryota</taxon>
        <taxon>Fungi</taxon>
        <taxon>Dikarya</taxon>
        <taxon>Ascomycota</taxon>
        <taxon>Saccharomycotina</taxon>
        <taxon>Dipodascomycetes</taxon>
        <taxon>Dipodascales</taxon>
        <taxon>Trichomonascaceae</taxon>
        <taxon>Wickerhamiella</taxon>
    </lineage>
</organism>
<sequence>MIKRFFSVSSSPAREFAHIMRRRVKAPREVNVGDPHSKIYRNSPEVPPYPYGKATFYKQSNRGLYGGKVLQFGHQISDYGNKHVRVFRLNVQKVSLWSEILQRNVPIRVVTSVLKTITREGGLDNYLLKDKAARIKELGPAGWALRYEVLKKLEQVERTAPKPIGEIDGKPLYAKVQRNGVEYGVVVGKTRLLKELHTAENYPSTLKAFMNDHQNASIDDILTKLANHTDINPYIVAL</sequence>
<dbReference type="Proteomes" id="UP000238350">
    <property type="component" value="Unassembled WGS sequence"/>
</dbReference>
<dbReference type="Gene3D" id="2.30.170.40">
    <property type="entry name" value="Ribosomal protein L28/L24"/>
    <property type="match status" value="1"/>
</dbReference>
<dbReference type="SUPFAM" id="SSF143800">
    <property type="entry name" value="L28p-like"/>
    <property type="match status" value="1"/>
</dbReference>
<protein>
    <submittedName>
        <fullName evidence="4">54S ribosomal protein L24, mitochondrial</fullName>
    </submittedName>
</protein>
<dbReference type="EMBL" id="NDIQ01000021">
    <property type="protein sequence ID" value="PRT54488.1"/>
    <property type="molecule type" value="Genomic_DNA"/>
</dbReference>
<dbReference type="InterPro" id="IPR026569">
    <property type="entry name" value="Ribosomal_bL28"/>
</dbReference>
<accession>A0A2T0FHL2</accession>
<evidence type="ECO:0000313" key="5">
    <source>
        <dbReference type="Proteomes" id="UP000238350"/>
    </source>
</evidence>
<dbReference type="AlphaFoldDB" id="A0A2T0FHL2"/>
<dbReference type="InterPro" id="IPR037147">
    <property type="entry name" value="Ribosomal_bL28_sf"/>
</dbReference>
<name>A0A2T0FHL2_9ASCO</name>
<dbReference type="PANTHER" id="PTHR13528">
    <property type="entry name" value="39S RIBOSOMAL PROTEIN L28, MITOCHONDRIAL"/>
    <property type="match status" value="1"/>
</dbReference>
<evidence type="ECO:0000313" key="4">
    <source>
        <dbReference type="EMBL" id="PRT54488.1"/>
    </source>
</evidence>
<comment type="caution">
    <text evidence="4">The sequence shown here is derived from an EMBL/GenBank/DDBJ whole genome shotgun (WGS) entry which is preliminary data.</text>
</comment>
<dbReference type="RefSeq" id="XP_024664433.1">
    <property type="nucleotide sequence ID" value="XM_024808665.1"/>
</dbReference>
<dbReference type="GO" id="GO:0005762">
    <property type="term" value="C:mitochondrial large ribosomal subunit"/>
    <property type="evidence" value="ECO:0007669"/>
    <property type="project" value="TreeGrafter"/>
</dbReference>
<dbReference type="GeneID" id="36515856"/>
<evidence type="ECO:0000256" key="2">
    <source>
        <dbReference type="ARBA" id="ARBA00022980"/>
    </source>
</evidence>
<reference evidence="4 5" key="1">
    <citation type="submission" date="2017-04" db="EMBL/GenBank/DDBJ databases">
        <title>Genome sequencing of [Candida] sorbophila.</title>
        <authorList>
            <person name="Ahn J.O."/>
        </authorList>
    </citation>
    <scope>NUCLEOTIDE SEQUENCE [LARGE SCALE GENOMIC DNA]</scope>
    <source>
        <strain evidence="4 5">DS02</strain>
    </source>
</reference>
<dbReference type="PANTHER" id="PTHR13528:SF2">
    <property type="entry name" value="LARGE RIBOSOMAL SUBUNIT PROTEIN BL28M"/>
    <property type="match status" value="1"/>
</dbReference>
<dbReference type="InterPro" id="IPR034704">
    <property type="entry name" value="Ribosomal_bL28/bL31-like_sf"/>
</dbReference>
<proteinExistence type="inferred from homology"/>
<dbReference type="Pfam" id="PF00830">
    <property type="entry name" value="Ribosomal_L28"/>
    <property type="match status" value="1"/>
</dbReference>
<keyword evidence="2 4" id="KW-0689">Ribosomal protein</keyword>
<keyword evidence="3" id="KW-0687">Ribonucleoprotein</keyword>
<evidence type="ECO:0000256" key="3">
    <source>
        <dbReference type="ARBA" id="ARBA00023274"/>
    </source>
</evidence>
<evidence type="ECO:0000256" key="1">
    <source>
        <dbReference type="ARBA" id="ARBA00008760"/>
    </source>
</evidence>
<dbReference type="STRING" id="45607.A0A2T0FHL2"/>
<comment type="similarity">
    <text evidence="1">Belongs to the bacterial ribosomal protein bL28 family.</text>
</comment>
<dbReference type="OrthoDB" id="361870at2759"/>
<keyword evidence="5" id="KW-1185">Reference proteome</keyword>